<dbReference type="Gene3D" id="2.130.10.30">
    <property type="entry name" value="Regulator of chromosome condensation 1/beta-lactamase-inhibitor protein II"/>
    <property type="match status" value="2"/>
</dbReference>
<feature type="region of interest" description="Disordered" evidence="2">
    <location>
        <begin position="1187"/>
        <end position="1212"/>
    </location>
</feature>
<dbReference type="InterPro" id="IPR051553">
    <property type="entry name" value="Ran_GTPase-activating"/>
</dbReference>
<dbReference type="PhylomeDB" id="Q17GC4"/>
<feature type="compositionally biased region" description="Polar residues" evidence="2">
    <location>
        <begin position="1078"/>
        <end position="1093"/>
    </location>
</feature>
<organism evidence="3 4">
    <name type="scientific">Aedes aegypti</name>
    <name type="common">Yellowfever mosquito</name>
    <name type="synonym">Culex aegypti</name>
    <dbReference type="NCBI Taxonomy" id="7159"/>
    <lineage>
        <taxon>Eukaryota</taxon>
        <taxon>Metazoa</taxon>
        <taxon>Ecdysozoa</taxon>
        <taxon>Arthropoda</taxon>
        <taxon>Hexapoda</taxon>
        <taxon>Insecta</taxon>
        <taxon>Pterygota</taxon>
        <taxon>Neoptera</taxon>
        <taxon>Endopterygota</taxon>
        <taxon>Diptera</taxon>
        <taxon>Nematocera</taxon>
        <taxon>Culicoidea</taxon>
        <taxon>Culicidae</taxon>
        <taxon>Culicinae</taxon>
        <taxon>Aedini</taxon>
        <taxon>Aedes</taxon>
        <taxon>Stegomyia</taxon>
    </lineage>
</organism>
<dbReference type="PaxDb" id="7159-AAEL003121-PA"/>
<dbReference type="STRING" id="7159.Q17GC4"/>
<dbReference type="SUPFAM" id="SSF50985">
    <property type="entry name" value="RCC1/BLIP-II"/>
    <property type="match status" value="3"/>
</dbReference>
<dbReference type="AlphaFoldDB" id="Q17GC4"/>
<dbReference type="PANTHER" id="PTHR45982">
    <property type="entry name" value="REGULATOR OF CHROMOSOME CONDENSATION"/>
    <property type="match status" value="1"/>
</dbReference>
<gene>
    <name evidence="3" type="ORF">AaeL_AAEL003121</name>
</gene>
<reference evidence="3" key="3">
    <citation type="submission" date="2012-09" db="EMBL/GenBank/DDBJ databases">
        <authorList>
            <consortium name="VectorBase"/>
        </authorList>
    </citation>
    <scope>NUCLEOTIDE SEQUENCE</scope>
    <source>
        <strain evidence="3">Liverpool</strain>
    </source>
</reference>
<evidence type="ECO:0000256" key="1">
    <source>
        <dbReference type="PROSITE-ProRule" id="PRU00235"/>
    </source>
</evidence>
<evidence type="ECO:0000313" key="4">
    <source>
        <dbReference type="Proteomes" id="UP000682892"/>
    </source>
</evidence>
<feature type="repeat" description="RCC1" evidence="1">
    <location>
        <begin position="257"/>
        <end position="307"/>
    </location>
</feature>
<dbReference type="InterPro" id="IPR000408">
    <property type="entry name" value="Reg_chr_condens"/>
</dbReference>
<name>Q17GC4_AEDAE</name>
<feature type="compositionally biased region" description="Polar residues" evidence="2">
    <location>
        <begin position="1149"/>
        <end position="1160"/>
    </location>
</feature>
<feature type="compositionally biased region" description="Polar residues" evidence="2">
    <location>
        <begin position="645"/>
        <end position="656"/>
    </location>
</feature>
<feature type="region of interest" description="Disordered" evidence="2">
    <location>
        <begin position="574"/>
        <end position="659"/>
    </location>
</feature>
<dbReference type="eggNOG" id="KOG1426">
    <property type="taxonomic scope" value="Eukaryota"/>
</dbReference>
<feature type="region of interest" description="Disordered" evidence="2">
    <location>
        <begin position="73"/>
        <end position="100"/>
    </location>
</feature>
<dbReference type="InterPro" id="IPR009091">
    <property type="entry name" value="RCC1/BLIP-II"/>
</dbReference>
<reference evidence="3" key="2">
    <citation type="journal article" date="2007" name="Science">
        <title>Genome sequence of Aedes aegypti, a major arbovirus vector.</title>
        <authorList>
            <person name="Nene V."/>
            <person name="Wortman J.R."/>
            <person name="Lawson D."/>
            <person name="Haas B."/>
            <person name="Kodira C."/>
            <person name="Tu Z.J."/>
            <person name="Loftus B."/>
            <person name="Xi Z."/>
            <person name="Megy K."/>
            <person name="Grabherr M."/>
            <person name="Ren Q."/>
            <person name="Zdobnov E.M."/>
            <person name="Lobo N.F."/>
            <person name="Campbell K.S."/>
            <person name="Brown S.E."/>
            <person name="Bonaldo M.F."/>
            <person name="Zhu J."/>
            <person name="Sinkins S.P."/>
            <person name="Hogenkamp D.G."/>
            <person name="Amedeo P."/>
            <person name="Arensburger P."/>
            <person name="Atkinson P.W."/>
            <person name="Bidwell S."/>
            <person name="Biedler J."/>
            <person name="Birney E."/>
            <person name="Bruggner R.V."/>
            <person name="Costas J."/>
            <person name="Coy M.R."/>
            <person name="Crabtree J."/>
            <person name="Crawford M."/>
            <person name="Debruyn B."/>
            <person name="Decaprio D."/>
            <person name="Eiglmeier K."/>
            <person name="Eisenstadt E."/>
            <person name="El-Dorry H."/>
            <person name="Gelbart W.M."/>
            <person name="Gomes S.L."/>
            <person name="Hammond M."/>
            <person name="Hannick L.I."/>
            <person name="Hogan J.R."/>
            <person name="Holmes M.H."/>
            <person name="Jaffe D."/>
            <person name="Johnston J.S."/>
            <person name="Kennedy R.C."/>
            <person name="Koo H."/>
            <person name="Kravitz S."/>
            <person name="Kriventseva E.V."/>
            <person name="Kulp D."/>
            <person name="Labutti K."/>
            <person name="Lee E."/>
            <person name="Li S."/>
            <person name="Lovin D.D."/>
            <person name="Mao C."/>
            <person name="Mauceli E."/>
            <person name="Menck C.F."/>
            <person name="Miller J.R."/>
            <person name="Montgomery P."/>
            <person name="Mori A."/>
            <person name="Nascimento A.L."/>
            <person name="Naveira H.F."/>
            <person name="Nusbaum C."/>
            <person name="O'leary S."/>
            <person name="Orvis J."/>
            <person name="Pertea M."/>
            <person name="Quesneville H."/>
            <person name="Reidenbach K.R."/>
            <person name="Rogers Y.H."/>
            <person name="Roth C.W."/>
            <person name="Schneider J.R."/>
            <person name="Schatz M."/>
            <person name="Shumway M."/>
            <person name="Stanke M."/>
            <person name="Stinson E.O."/>
            <person name="Tubio J.M."/>
            <person name="Vanzee J.P."/>
            <person name="Verjovski-Almeida S."/>
            <person name="Werner D."/>
            <person name="White O."/>
            <person name="Wyder S."/>
            <person name="Zeng Q."/>
            <person name="Zhao Q."/>
            <person name="Zhao Y."/>
            <person name="Hill C.A."/>
            <person name="Raikhel A.S."/>
            <person name="Soares M.B."/>
            <person name="Knudson D.L."/>
            <person name="Lee N.H."/>
            <person name="Galagan J."/>
            <person name="Salzberg S.L."/>
            <person name="Paulsen I.T."/>
            <person name="Dimopoulos G."/>
            <person name="Collins F.H."/>
            <person name="Birren B."/>
            <person name="Fraser-Liggett C.M."/>
            <person name="Severson D.W."/>
        </authorList>
    </citation>
    <scope>NUCLEOTIDE SEQUENCE [LARGE SCALE GENOMIC DNA]</scope>
    <source>
        <strain evidence="3">Liverpool</strain>
    </source>
</reference>
<dbReference type="EMBL" id="CH477263">
    <property type="protein sequence ID" value="EAT45626.1"/>
    <property type="molecule type" value="Genomic_DNA"/>
</dbReference>
<feature type="compositionally biased region" description="Polar residues" evidence="2">
    <location>
        <begin position="50"/>
        <end position="60"/>
    </location>
</feature>
<evidence type="ECO:0000313" key="3">
    <source>
        <dbReference type="EMBL" id="EAT45626.1"/>
    </source>
</evidence>
<dbReference type="Proteomes" id="UP000682892">
    <property type="component" value="Unassembled WGS sequence"/>
</dbReference>
<dbReference type="PANTHER" id="PTHR45982:SF1">
    <property type="entry name" value="REGULATOR OF CHROMOSOME CONDENSATION"/>
    <property type="match status" value="1"/>
</dbReference>
<protein>
    <submittedName>
        <fullName evidence="3">AAEL003121-PA</fullName>
    </submittedName>
</protein>
<feature type="compositionally biased region" description="Polar residues" evidence="2">
    <location>
        <begin position="80"/>
        <end position="92"/>
    </location>
</feature>
<dbReference type="GO" id="GO:0005085">
    <property type="term" value="F:guanyl-nucleotide exchange factor activity"/>
    <property type="evidence" value="ECO:0007669"/>
    <property type="project" value="TreeGrafter"/>
</dbReference>
<dbReference type="HOGENOM" id="CLU_269624_0_0_1"/>
<feature type="region of interest" description="Disordered" evidence="2">
    <location>
        <begin position="28"/>
        <end position="60"/>
    </location>
</feature>
<feature type="repeat" description="RCC1" evidence="1">
    <location>
        <begin position="761"/>
        <end position="811"/>
    </location>
</feature>
<accession>Q17GC4</accession>
<dbReference type="GO" id="GO:0005737">
    <property type="term" value="C:cytoplasm"/>
    <property type="evidence" value="ECO:0007669"/>
    <property type="project" value="TreeGrafter"/>
</dbReference>
<dbReference type="Pfam" id="PF00415">
    <property type="entry name" value="RCC1"/>
    <property type="match status" value="3"/>
</dbReference>
<feature type="repeat" description="RCC1" evidence="1">
    <location>
        <begin position="129"/>
        <end position="182"/>
    </location>
</feature>
<feature type="region of interest" description="Disordered" evidence="2">
    <location>
        <begin position="1078"/>
        <end position="1163"/>
    </location>
</feature>
<sequence>MTAETGAVFTLGKSYLSDTIGTVRHRQCLEPIRRQQPTPDDDQGGGGTPKRQTSSSTVSSGMALVTSVANGGHMEKPAESQCNGSMSPTSLKSPKEQQRQQQSYFFIKNDPVIKIVCGNKQSAVICESGRVFVWGQNQYSQLGLGSTELCQKPSCVRTLKRLKQRVRDIRFGGNGYGLILTEEGKVFYSGKNVFPFNAKIASLSEADSLRKCSTDNSEYTNVPVHLAEFYEHLEKEDEILVGIATGFCHFVALSSAGNCFGWGHNSHQQLGGVDSLKILTRPDRIGVEERIVLVECGNYCTLMVSETNKLYLVGKFQKITIPVVKELTMVELPFKVLSIQITRYDLIYLLLEDNQVYRCNRVQKIDELKFSRLEHFDQFLHSSEWITQIAPADNFTSFATNQGRLLTTYDDDSPFTPSDHFREMIKFKDFHVANVASGLEHSLVLAFPRQIQTPAIEIDFCEAVQSIEAAICNEEQKVRNGTPMPPPRIELNDEFIRQEKKRLRHERIANELSKDECIEIETGEAKVRFINNGVDITSMVIVSEDQNTLGEHMMNEKNRLDPKYASHSEIMRDNLLQTKTPTPNISQLIDYSDEDNGSISSQSTFNDEDELTQPYTPTTIKGDRKPMTSNDPNNNQDEDRKLSVESKSSQGSTTSRTRMKQFLRGLKAKSMDVSCRNAGTVLNDDKKYSKDDQEIRPEDRASKIASLSEADSLRKCSTDNSEYTNVPVHLAEFYEHLEKEDEILVGIATGFCHFVALSSAGNCFGWGHNSHQQLGGVDSLKILTRPDRIGVEERIVLVECGNYCTLMVSETNKLYLVGKFQKITIPVVKELTMVELPFKVLSIQITRYDLIYLLLEDNQVYRCNRVQKIDELKFSRLEHFDQFLHSSEWITQIAPADNFTSFATNQGRLLTTYDDDSPFTPSDHFREMVKFKDFHVANVASGLEHSLVLAFPRQIQTPAIEIDFCEAVQSIEAAICNEEQKVRNGTPMPPPRIELNDEFIRQEKKRLRHERIANELSKDECIEIETGEAKVRFIDNGVDITSMVIVSEDQNTLGEHMMNEKNRLDPKYASHSEIMRNNLLQTKTPTPNISQLIDYSDEDNGSISSQSTFNDEDELTQPYTPTTIKGDRKPMTSNDPNNNQDEDRKLSVESKSSQGSTTSRTRMKQFLRGLKAKSMDVSCRNAGTVLNDDKKYSKDDQEIRPEDRASKVCSLM</sequence>
<feature type="compositionally biased region" description="Basic and acidic residues" evidence="2">
    <location>
        <begin position="1187"/>
        <end position="1206"/>
    </location>
</feature>
<dbReference type="VEuPathDB" id="VectorBase:AAEL026095"/>
<reference evidence="3" key="1">
    <citation type="submission" date="2005-10" db="EMBL/GenBank/DDBJ databases">
        <authorList>
            <person name="Loftus B.J."/>
            <person name="Nene V.M."/>
            <person name="Hannick L.I."/>
            <person name="Bidwell S."/>
            <person name="Haas B."/>
            <person name="Amedeo P."/>
            <person name="Orvis J."/>
            <person name="Wortman J.R."/>
            <person name="White O.R."/>
            <person name="Salzberg S."/>
            <person name="Shumway M."/>
            <person name="Koo H."/>
            <person name="Zhao Y."/>
            <person name="Holmes M."/>
            <person name="Miller J."/>
            <person name="Schatz M."/>
            <person name="Pop M."/>
            <person name="Pai G."/>
            <person name="Utterback T."/>
            <person name="Rogers Y.-H."/>
            <person name="Kravitz S."/>
            <person name="Fraser C.M."/>
        </authorList>
    </citation>
    <scope>NUCLEOTIDE SEQUENCE</scope>
    <source>
        <strain evidence="3">Liverpool</strain>
    </source>
</reference>
<feature type="compositionally biased region" description="Polar residues" evidence="2">
    <location>
        <begin position="575"/>
        <end position="589"/>
    </location>
</feature>
<proteinExistence type="predicted"/>
<evidence type="ECO:0000256" key="2">
    <source>
        <dbReference type="SAM" id="MobiDB-lite"/>
    </source>
</evidence>
<dbReference type="PROSITE" id="PS50012">
    <property type="entry name" value="RCC1_3"/>
    <property type="match status" value="3"/>
</dbReference>